<evidence type="ECO:0000313" key="2">
    <source>
        <dbReference type="Proteomes" id="UP000650833"/>
    </source>
</evidence>
<reference evidence="1" key="1">
    <citation type="submission" date="2020-12" db="EMBL/GenBank/DDBJ databases">
        <title>Metabolic potential, ecology and presence of endohyphal bacteria is reflected in genomic diversity of Mucoromycotina.</title>
        <authorList>
            <person name="Muszewska A."/>
            <person name="Okrasinska A."/>
            <person name="Steczkiewicz K."/>
            <person name="Drgas O."/>
            <person name="Orlowska M."/>
            <person name="Perlinska-Lenart U."/>
            <person name="Aleksandrzak-Piekarczyk T."/>
            <person name="Szatraj K."/>
            <person name="Zielenkiewicz U."/>
            <person name="Pilsyk S."/>
            <person name="Malc E."/>
            <person name="Mieczkowski P."/>
            <person name="Kruszewska J.S."/>
            <person name="Biernat P."/>
            <person name="Pawlowska J."/>
        </authorList>
    </citation>
    <scope>NUCLEOTIDE SEQUENCE</scope>
    <source>
        <strain evidence="1">CBS 226.32</strain>
    </source>
</reference>
<protein>
    <submittedName>
        <fullName evidence="1">Uncharacterized protein</fullName>
    </submittedName>
</protein>
<dbReference type="EMBL" id="JAEPRC010001287">
    <property type="protein sequence ID" value="KAG2189660.1"/>
    <property type="molecule type" value="Genomic_DNA"/>
</dbReference>
<proteinExistence type="predicted"/>
<comment type="caution">
    <text evidence="1">The sequence shown here is derived from an EMBL/GenBank/DDBJ whole genome shotgun (WGS) entry which is preliminary data.</text>
</comment>
<dbReference type="Proteomes" id="UP000650833">
    <property type="component" value="Unassembled WGS sequence"/>
</dbReference>
<dbReference type="AlphaFoldDB" id="A0A8H7QD69"/>
<dbReference type="OrthoDB" id="2202043at2759"/>
<accession>A0A8H7QD69</accession>
<gene>
    <name evidence="1" type="ORF">INT46_000197</name>
</gene>
<evidence type="ECO:0000313" key="1">
    <source>
        <dbReference type="EMBL" id="KAG2189660.1"/>
    </source>
</evidence>
<organism evidence="1 2">
    <name type="scientific">Mucor plumbeus</name>
    <dbReference type="NCBI Taxonomy" id="97098"/>
    <lineage>
        <taxon>Eukaryota</taxon>
        <taxon>Fungi</taxon>
        <taxon>Fungi incertae sedis</taxon>
        <taxon>Mucoromycota</taxon>
        <taxon>Mucoromycotina</taxon>
        <taxon>Mucoromycetes</taxon>
        <taxon>Mucorales</taxon>
        <taxon>Mucorineae</taxon>
        <taxon>Mucoraceae</taxon>
        <taxon>Mucor</taxon>
    </lineage>
</organism>
<name>A0A8H7QD69_9FUNG</name>
<sequence>MTNVSTIIKTSHGIPIVINLRVHRYESILLIIVTDNLGKKLTPYHNSSKPIATGTGSVLNDLVMIPAAYRTTGSGSFHQLPTYFSTFPHGTLHYRSIHHI</sequence>
<keyword evidence="2" id="KW-1185">Reference proteome</keyword>